<dbReference type="EMBL" id="UOEF01000057">
    <property type="protein sequence ID" value="VAV88741.1"/>
    <property type="molecule type" value="Genomic_DNA"/>
</dbReference>
<dbReference type="InterPro" id="IPR020846">
    <property type="entry name" value="MFS_dom"/>
</dbReference>
<accession>A0A3B0R9G8</accession>
<proteinExistence type="inferred from homology"/>
<comment type="subcellular location">
    <subcellularLocation>
        <location evidence="1">Cell membrane</location>
        <topology evidence="1">Multi-pass membrane protein</topology>
    </subcellularLocation>
</comment>
<dbReference type="GO" id="GO:0005886">
    <property type="term" value="C:plasma membrane"/>
    <property type="evidence" value="ECO:0007669"/>
    <property type="project" value="UniProtKB-SubCell"/>
</dbReference>
<feature type="transmembrane region" description="Helical" evidence="9">
    <location>
        <begin position="239"/>
        <end position="259"/>
    </location>
</feature>
<feature type="transmembrane region" description="Helical" evidence="9">
    <location>
        <begin position="203"/>
        <end position="227"/>
    </location>
</feature>
<evidence type="ECO:0000256" key="5">
    <source>
        <dbReference type="ARBA" id="ARBA00022989"/>
    </source>
</evidence>
<evidence type="ECO:0000259" key="10">
    <source>
        <dbReference type="PROSITE" id="PS50850"/>
    </source>
</evidence>
<evidence type="ECO:0000256" key="9">
    <source>
        <dbReference type="SAM" id="Phobius"/>
    </source>
</evidence>
<organism evidence="11">
    <name type="scientific">hydrothermal vent metagenome</name>
    <dbReference type="NCBI Taxonomy" id="652676"/>
    <lineage>
        <taxon>unclassified sequences</taxon>
        <taxon>metagenomes</taxon>
        <taxon>ecological metagenomes</taxon>
    </lineage>
</organism>
<keyword evidence="2" id="KW-0813">Transport</keyword>
<dbReference type="SUPFAM" id="SSF103473">
    <property type="entry name" value="MFS general substrate transporter"/>
    <property type="match status" value="1"/>
</dbReference>
<dbReference type="Pfam" id="PF07690">
    <property type="entry name" value="MFS_1"/>
    <property type="match status" value="1"/>
</dbReference>
<keyword evidence="5 9" id="KW-1133">Transmembrane helix</keyword>
<dbReference type="InterPro" id="IPR036259">
    <property type="entry name" value="MFS_trans_sf"/>
</dbReference>
<evidence type="ECO:0000256" key="6">
    <source>
        <dbReference type="ARBA" id="ARBA00023136"/>
    </source>
</evidence>
<feature type="domain" description="Major facilitator superfamily (MFS) profile" evidence="10">
    <location>
        <begin position="1"/>
        <end position="178"/>
    </location>
</feature>
<dbReference type="GO" id="GO:0022857">
    <property type="term" value="F:transmembrane transporter activity"/>
    <property type="evidence" value="ECO:0007669"/>
    <property type="project" value="InterPro"/>
</dbReference>
<dbReference type="Gene3D" id="1.20.1250.20">
    <property type="entry name" value="MFS general substrate transporter like domains"/>
    <property type="match status" value="1"/>
</dbReference>
<name>A0A3B0R9G8_9ZZZZ</name>
<dbReference type="InterPro" id="IPR001958">
    <property type="entry name" value="Tet-R_TetA/multi-R_MdtG-like"/>
</dbReference>
<evidence type="ECO:0000256" key="1">
    <source>
        <dbReference type="ARBA" id="ARBA00004651"/>
    </source>
</evidence>
<feature type="transmembrane region" description="Helical" evidence="9">
    <location>
        <begin position="61"/>
        <end position="79"/>
    </location>
</feature>
<dbReference type="PRINTS" id="PR01035">
    <property type="entry name" value="TCRTETA"/>
</dbReference>
<feature type="transmembrane region" description="Helical" evidence="9">
    <location>
        <begin position="348"/>
        <end position="374"/>
    </location>
</feature>
<evidence type="ECO:0000256" key="3">
    <source>
        <dbReference type="ARBA" id="ARBA00022475"/>
    </source>
</evidence>
<feature type="transmembrane region" description="Helical" evidence="9">
    <location>
        <begin position="33"/>
        <end position="54"/>
    </location>
</feature>
<comment type="similarity">
    <text evidence="7">Belongs to the major facilitator superfamily. Drug:H(+) antiporter-3 (DHA3) (TC 2.A.1.21) family.</text>
</comment>
<dbReference type="AlphaFoldDB" id="A0A3B0R9G8"/>
<evidence type="ECO:0000256" key="8">
    <source>
        <dbReference type="ARBA" id="ARBA00040914"/>
    </source>
</evidence>
<dbReference type="CDD" id="cd06173">
    <property type="entry name" value="MFS_MefA_like"/>
    <property type="match status" value="1"/>
</dbReference>
<feature type="transmembrane region" description="Helical" evidence="9">
    <location>
        <begin position="156"/>
        <end position="176"/>
    </location>
</feature>
<evidence type="ECO:0000256" key="4">
    <source>
        <dbReference type="ARBA" id="ARBA00022692"/>
    </source>
</evidence>
<evidence type="ECO:0000256" key="7">
    <source>
        <dbReference type="ARBA" id="ARBA00038075"/>
    </source>
</evidence>
<evidence type="ECO:0000313" key="11">
    <source>
        <dbReference type="EMBL" id="VAV88741.1"/>
    </source>
</evidence>
<keyword evidence="3" id="KW-1003">Cell membrane</keyword>
<protein>
    <recommendedName>
        <fullName evidence="8">Multidrug efflux pump Tap</fullName>
    </recommendedName>
</protein>
<dbReference type="PROSITE" id="PS50850">
    <property type="entry name" value="MFS"/>
    <property type="match status" value="1"/>
</dbReference>
<dbReference type="PANTHER" id="PTHR23513">
    <property type="entry name" value="INTEGRAL MEMBRANE EFFLUX PROTEIN-RELATED"/>
    <property type="match status" value="1"/>
</dbReference>
<feature type="transmembrane region" description="Helical" evidence="9">
    <location>
        <begin position="271"/>
        <end position="303"/>
    </location>
</feature>
<keyword evidence="6 9" id="KW-0472">Membrane</keyword>
<dbReference type="InterPro" id="IPR011701">
    <property type="entry name" value="MFS"/>
</dbReference>
<feature type="transmembrane region" description="Helical" evidence="9">
    <location>
        <begin position="91"/>
        <end position="112"/>
    </location>
</feature>
<sequence>MLALYSMMLIVAWQAYNLARETMSVEASSVRLGLIGLLQFIPLFLLTPLVGWVADNLDRRHIVRVILVMQCIIASLLAYQTAAGELTLVQMYFIAVLLGITRAFLGPATAALSANLIPKASIPTAIALSTIAWQAGMLVGPAMAGPLYSVDQALPYTISATLFGLSALAFFFITPVPRSKIDRSRGPIAQISDGMRYVWGNRLVLGVISLDLFAVLLAGATALIPVFARDILEAGEFGLSMLAASPAAGAIIVAVIFSFRPIKSNVGNKMLWAVYVFGIATILFGFSTWLPLSMLCLVIIGAADMFSVYVRGSLIQLHTPDDKRGRVSAVSQLTISASNELGEAESGFLAGLVGPVIAVVAGGAGAILVTAAWARLFPEIGTAKTFDPPDNLQTESELQAKAQN</sequence>
<evidence type="ECO:0000256" key="2">
    <source>
        <dbReference type="ARBA" id="ARBA00022448"/>
    </source>
</evidence>
<dbReference type="PANTHER" id="PTHR23513:SF9">
    <property type="entry name" value="ENTEROBACTIN EXPORTER ENTS"/>
    <property type="match status" value="1"/>
</dbReference>
<feature type="transmembrane region" description="Helical" evidence="9">
    <location>
        <begin position="124"/>
        <end position="144"/>
    </location>
</feature>
<keyword evidence="4 9" id="KW-0812">Transmembrane</keyword>
<reference evidence="11" key="1">
    <citation type="submission" date="2018-06" db="EMBL/GenBank/DDBJ databases">
        <authorList>
            <person name="Zhirakovskaya E."/>
        </authorList>
    </citation>
    <scope>NUCLEOTIDE SEQUENCE</scope>
</reference>
<gene>
    <name evidence="11" type="ORF">MNBD_ALPHA04-2285</name>
</gene>